<dbReference type="AlphaFoldDB" id="A0A378K651"/>
<dbReference type="Gene3D" id="3.40.50.720">
    <property type="entry name" value="NAD(P)-binding Rossmann-like Domain"/>
    <property type="match status" value="1"/>
</dbReference>
<reference evidence="5 6" key="2">
    <citation type="submission" date="2018-06" db="EMBL/GenBank/DDBJ databases">
        <authorList>
            <consortium name="Pathogen Informatics"/>
            <person name="Doyle S."/>
        </authorList>
    </citation>
    <scope>NUCLEOTIDE SEQUENCE [LARGE SCALE GENOMIC DNA]</scope>
    <source>
        <strain evidence="5 6">NCTC12000</strain>
    </source>
</reference>
<dbReference type="EMBL" id="DACSEI010000004">
    <property type="protein sequence ID" value="HAT1595527.1"/>
    <property type="molecule type" value="Genomic_DNA"/>
</dbReference>
<proteinExistence type="inferred from homology"/>
<protein>
    <submittedName>
        <fullName evidence="5">3-oxoacyl-ACP reductase</fullName>
        <ecNumber evidence="5">1.1.1.100</ecNumber>
    </submittedName>
    <submittedName>
        <fullName evidence="4">SDR family oxidoreductase</fullName>
    </submittedName>
</protein>
<dbReference type="PRINTS" id="PR00081">
    <property type="entry name" value="GDHRDH"/>
</dbReference>
<dbReference type="EC" id="1.1.1.100" evidence="5"/>
<name>A0A378K651_LEGPN</name>
<organism evidence="5 6">
    <name type="scientific">Legionella pneumophila</name>
    <dbReference type="NCBI Taxonomy" id="446"/>
    <lineage>
        <taxon>Bacteria</taxon>
        <taxon>Pseudomonadati</taxon>
        <taxon>Pseudomonadota</taxon>
        <taxon>Gammaproteobacteria</taxon>
        <taxon>Legionellales</taxon>
        <taxon>Legionellaceae</taxon>
        <taxon>Legionella</taxon>
    </lineage>
</organism>
<evidence type="ECO:0000313" key="6">
    <source>
        <dbReference type="Proteomes" id="UP000254631"/>
    </source>
</evidence>
<accession>A0A378K651</accession>
<dbReference type="PANTHER" id="PTHR43618">
    <property type="entry name" value="7-ALPHA-HYDROXYSTEROID DEHYDROGENASE"/>
    <property type="match status" value="1"/>
</dbReference>
<comment type="similarity">
    <text evidence="1">Belongs to the short-chain dehydrogenases/reductases (SDR) family.</text>
</comment>
<keyword evidence="3 5" id="KW-0560">Oxidoreductase</keyword>
<dbReference type="PRINTS" id="PR00080">
    <property type="entry name" value="SDRFAMILY"/>
</dbReference>
<dbReference type="Proteomes" id="UP000861567">
    <property type="component" value="Unassembled WGS sequence"/>
</dbReference>
<sequence length="274" mass="30236">MSYSKPETAPRLSDLFSLQGKTALVIGGAGLLGSEISHAFAEQGANVIIASRSLEKCQNYTNYLTENFKNSIFTPLSVDISNPESIDLFMHTINELFPDGLDILVNCGWSGRKNTFESISDEDWNLDIEICLNGVFRTIKRAYPLLKKKKGNILNIASMYGHVAPDYRLYDSERFANPPSYGAAKAGLLQLTKYLASFLSPHQIRVNAISPGPFPFESTQKENPDFIQRLNSKNPLNRIGKPHELKGAAILLCSEAGAYITGQNICVDGGWGVW</sequence>
<dbReference type="RefSeq" id="WP_027219421.1">
    <property type="nucleotide sequence ID" value="NZ_CCZG01000019.1"/>
</dbReference>
<evidence type="ECO:0000256" key="3">
    <source>
        <dbReference type="ARBA" id="ARBA00023002"/>
    </source>
</evidence>
<reference evidence="4" key="3">
    <citation type="submission" date="2020-11" db="EMBL/GenBank/DDBJ databases">
        <authorList>
            <consortium name="NCBI Pathogen Detection Project"/>
        </authorList>
    </citation>
    <scope>NUCLEOTIDE SEQUENCE</scope>
    <source>
        <strain evidence="4">D3612</strain>
    </source>
</reference>
<dbReference type="InterPro" id="IPR002347">
    <property type="entry name" value="SDR_fam"/>
</dbReference>
<evidence type="ECO:0000256" key="2">
    <source>
        <dbReference type="ARBA" id="ARBA00022857"/>
    </source>
</evidence>
<dbReference type="PANTHER" id="PTHR43618:SF8">
    <property type="entry name" value="7ALPHA-HYDROXYSTEROID DEHYDROGENASE"/>
    <property type="match status" value="1"/>
</dbReference>
<evidence type="ECO:0000256" key="1">
    <source>
        <dbReference type="ARBA" id="ARBA00006484"/>
    </source>
</evidence>
<reference evidence="4" key="1">
    <citation type="journal article" date="2018" name="Genome Biol.">
        <title>SKESA: strategic k-mer extension for scrupulous assemblies.</title>
        <authorList>
            <person name="Souvorov A."/>
            <person name="Agarwala R."/>
            <person name="Lipman D.J."/>
        </authorList>
    </citation>
    <scope>NUCLEOTIDE SEQUENCE</scope>
    <source>
        <strain evidence="4">D3612</strain>
    </source>
</reference>
<gene>
    <name evidence="5" type="primary">fabG_3</name>
    <name evidence="4" type="ORF">I8Y58_000726</name>
    <name evidence="5" type="ORF">NCTC12000_00927</name>
</gene>
<dbReference type="GO" id="GO:0004316">
    <property type="term" value="F:3-oxoacyl-[acyl-carrier-protein] reductase (NADPH) activity"/>
    <property type="evidence" value="ECO:0007669"/>
    <property type="project" value="UniProtKB-EC"/>
</dbReference>
<evidence type="ECO:0000313" key="4">
    <source>
        <dbReference type="EMBL" id="HAT1595527.1"/>
    </source>
</evidence>
<dbReference type="EMBL" id="UGOL01000001">
    <property type="protein sequence ID" value="STX78941.1"/>
    <property type="molecule type" value="Genomic_DNA"/>
</dbReference>
<dbReference type="SUPFAM" id="SSF51735">
    <property type="entry name" value="NAD(P)-binding Rossmann-fold domains"/>
    <property type="match status" value="1"/>
</dbReference>
<dbReference type="InterPro" id="IPR052178">
    <property type="entry name" value="Sec_Metab_Biosynth_SDR"/>
</dbReference>
<keyword evidence="2" id="KW-0521">NADP</keyword>
<dbReference type="InterPro" id="IPR036291">
    <property type="entry name" value="NAD(P)-bd_dom_sf"/>
</dbReference>
<evidence type="ECO:0000313" key="5">
    <source>
        <dbReference type="EMBL" id="STX78941.1"/>
    </source>
</evidence>
<dbReference type="Pfam" id="PF13561">
    <property type="entry name" value="adh_short_C2"/>
    <property type="match status" value="1"/>
</dbReference>
<dbReference type="Proteomes" id="UP000254631">
    <property type="component" value="Unassembled WGS sequence"/>
</dbReference>